<evidence type="ECO:0000313" key="3">
    <source>
        <dbReference type="EMBL" id="MFC0590153.1"/>
    </source>
</evidence>
<accession>A0ABV6PM46</accession>
<organism evidence="3 4">
    <name type="scientific">Novosphingobium aquiterrae</name>
    <dbReference type="NCBI Taxonomy" id="624388"/>
    <lineage>
        <taxon>Bacteria</taxon>
        <taxon>Pseudomonadati</taxon>
        <taxon>Pseudomonadota</taxon>
        <taxon>Alphaproteobacteria</taxon>
        <taxon>Sphingomonadales</taxon>
        <taxon>Sphingomonadaceae</taxon>
        <taxon>Novosphingobium</taxon>
    </lineage>
</organism>
<sequence length="376" mass="40013">MNTHNAAILDLAHPLDLAEAGTLVRRWKAEHWLAAAIVAMIAALALSFAVEPLTRAFASAAPAPQASVNLAEVGNVANISVDDKSQIVVEGQAAQDQNAAIPTLNLPLEHMKAFGIQAAKNETYATALKCLTQAVYYEAANEPLQGRRAVAQVVLNRMRHPAYPKSVCGVVYQGAERRTGCQFSFTCDGALLRVPAAVRWNEAALVARAALAGYVEPSVGTATFYHADYVLPKWAFTLGKIGQIGRHIFYRFGGNWGTASAFTGRYAGTERIPALDFAALRDRALSDGLTIDGQIVAADSFVPGLTVTPDVKDRHAENDVGGRIDMTKTWRPAMPDPVAMNSRFQETVAATTTAPTPAAAPKQIAVGEIAGPVAPQ</sequence>
<evidence type="ECO:0000313" key="4">
    <source>
        <dbReference type="Proteomes" id="UP001589943"/>
    </source>
</evidence>
<proteinExistence type="predicted"/>
<dbReference type="Gene3D" id="1.10.10.2520">
    <property type="entry name" value="Cell wall hydrolase SleB, domain 1"/>
    <property type="match status" value="1"/>
</dbReference>
<name>A0ABV6PM46_9SPHN</name>
<dbReference type="InterPro" id="IPR011105">
    <property type="entry name" value="Cell_wall_hydrolase_SleB"/>
</dbReference>
<dbReference type="Proteomes" id="UP001589943">
    <property type="component" value="Unassembled WGS sequence"/>
</dbReference>
<dbReference type="RefSeq" id="WP_379481600.1">
    <property type="nucleotide sequence ID" value="NZ_JBHLTL010000006.1"/>
</dbReference>
<keyword evidence="1" id="KW-1133">Transmembrane helix</keyword>
<dbReference type="InterPro" id="IPR042047">
    <property type="entry name" value="SleB_dom1"/>
</dbReference>
<reference evidence="3 4" key="1">
    <citation type="submission" date="2024-09" db="EMBL/GenBank/DDBJ databases">
        <authorList>
            <person name="Sun Q."/>
            <person name="Mori K."/>
        </authorList>
    </citation>
    <scope>NUCLEOTIDE SEQUENCE [LARGE SCALE GENOMIC DNA]</scope>
    <source>
        <strain evidence="3 4">NCAIM B.02537</strain>
    </source>
</reference>
<keyword evidence="3" id="KW-0378">Hydrolase</keyword>
<evidence type="ECO:0000259" key="2">
    <source>
        <dbReference type="Pfam" id="PF07486"/>
    </source>
</evidence>
<feature type="transmembrane region" description="Helical" evidence="1">
    <location>
        <begin position="32"/>
        <end position="50"/>
    </location>
</feature>
<dbReference type="Pfam" id="PF07486">
    <property type="entry name" value="Hydrolase_2"/>
    <property type="match status" value="1"/>
</dbReference>
<keyword evidence="1" id="KW-0812">Transmembrane</keyword>
<evidence type="ECO:0000256" key="1">
    <source>
        <dbReference type="SAM" id="Phobius"/>
    </source>
</evidence>
<protein>
    <submittedName>
        <fullName evidence="3">Cell wall hydrolase</fullName>
    </submittedName>
</protein>
<dbReference type="GO" id="GO:0016787">
    <property type="term" value="F:hydrolase activity"/>
    <property type="evidence" value="ECO:0007669"/>
    <property type="project" value="UniProtKB-KW"/>
</dbReference>
<dbReference type="EMBL" id="JBHLTL010000006">
    <property type="protein sequence ID" value="MFC0590153.1"/>
    <property type="molecule type" value="Genomic_DNA"/>
</dbReference>
<keyword evidence="1" id="KW-0472">Membrane</keyword>
<keyword evidence="4" id="KW-1185">Reference proteome</keyword>
<comment type="caution">
    <text evidence="3">The sequence shown here is derived from an EMBL/GenBank/DDBJ whole genome shotgun (WGS) entry which is preliminary data.</text>
</comment>
<feature type="domain" description="Cell wall hydrolase SleB" evidence="2">
    <location>
        <begin position="141"/>
        <end position="250"/>
    </location>
</feature>
<gene>
    <name evidence="3" type="ORF">ACFFF7_12065</name>
</gene>